<reference evidence="4 5" key="1">
    <citation type="submission" date="2018-12" db="EMBL/GenBank/DDBJ databases">
        <authorList>
            <person name="Yu L."/>
        </authorList>
    </citation>
    <scope>NUCLEOTIDE SEQUENCE [LARGE SCALE GENOMIC DNA]</scope>
    <source>
        <strain evidence="4 5">HAW-EB5</strain>
    </source>
</reference>
<evidence type="ECO:0000259" key="3">
    <source>
        <dbReference type="PROSITE" id="PS51186"/>
    </source>
</evidence>
<dbReference type="InterPro" id="IPR050832">
    <property type="entry name" value="Bact_Acetyltransf"/>
</dbReference>
<organism evidence="4 5">
    <name type="scientific">Shewanella atlantica</name>
    <dbReference type="NCBI Taxonomy" id="271099"/>
    <lineage>
        <taxon>Bacteria</taxon>
        <taxon>Pseudomonadati</taxon>
        <taxon>Pseudomonadota</taxon>
        <taxon>Gammaproteobacteria</taxon>
        <taxon>Alteromonadales</taxon>
        <taxon>Shewanellaceae</taxon>
        <taxon>Shewanella</taxon>
    </lineage>
</organism>
<dbReference type="PANTHER" id="PTHR43877">
    <property type="entry name" value="AMINOALKYLPHOSPHONATE N-ACETYLTRANSFERASE-RELATED-RELATED"/>
    <property type="match status" value="1"/>
</dbReference>
<name>A0A431W761_9GAMM</name>
<gene>
    <name evidence="4" type="ORF">EKG39_14190</name>
</gene>
<sequence>MVLIRKAVESDAQAVYDLRSRAILEECSGYYSAEQLSLWTKGGVSESLITDIVNSFYVSESDGQVIGSGKLTIETGMLDAIFVEPEFFGKGAARLMVAFLESLALEKGLSSLKLESTLNAASFYRRCGFIGDEISTYHSPRGISLDCVPMQKTLETKEKGSTS</sequence>
<dbReference type="OrthoDB" id="7356080at2"/>
<dbReference type="EMBL" id="RXNV01000006">
    <property type="protein sequence ID" value="RTR31214.1"/>
    <property type="molecule type" value="Genomic_DNA"/>
</dbReference>
<dbReference type="CDD" id="cd04301">
    <property type="entry name" value="NAT_SF"/>
    <property type="match status" value="1"/>
</dbReference>
<dbReference type="InterPro" id="IPR016181">
    <property type="entry name" value="Acyl_CoA_acyltransferase"/>
</dbReference>
<keyword evidence="2" id="KW-0012">Acyltransferase</keyword>
<feature type="domain" description="N-acetyltransferase" evidence="3">
    <location>
        <begin position="2"/>
        <end position="155"/>
    </location>
</feature>
<evidence type="ECO:0000256" key="2">
    <source>
        <dbReference type="ARBA" id="ARBA00023315"/>
    </source>
</evidence>
<evidence type="ECO:0000313" key="4">
    <source>
        <dbReference type="EMBL" id="RTR31214.1"/>
    </source>
</evidence>
<dbReference type="Proteomes" id="UP000282060">
    <property type="component" value="Unassembled WGS sequence"/>
</dbReference>
<dbReference type="InterPro" id="IPR000182">
    <property type="entry name" value="GNAT_dom"/>
</dbReference>
<keyword evidence="5" id="KW-1185">Reference proteome</keyword>
<evidence type="ECO:0000313" key="5">
    <source>
        <dbReference type="Proteomes" id="UP000282060"/>
    </source>
</evidence>
<proteinExistence type="predicted"/>
<dbReference type="Gene3D" id="3.40.630.30">
    <property type="match status" value="1"/>
</dbReference>
<dbReference type="PROSITE" id="PS51186">
    <property type="entry name" value="GNAT"/>
    <property type="match status" value="1"/>
</dbReference>
<dbReference type="AlphaFoldDB" id="A0A431W761"/>
<accession>A0A431W761</accession>
<protein>
    <submittedName>
        <fullName evidence="4">GNAT family N-acetyltransferase</fullName>
    </submittedName>
</protein>
<comment type="caution">
    <text evidence="4">The sequence shown here is derived from an EMBL/GenBank/DDBJ whole genome shotgun (WGS) entry which is preliminary data.</text>
</comment>
<dbReference type="PANTHER" id="PTHR43877:SF2">
    <property type="entry name" value="AMINOALKYLPHOSPHONATE N-ACETYLTRANSFERASE-RELATED"/>
    <property type="match status" value="1"/>
</dbReference>
<keyword evidence="1 4" id="KW-0808">Transferase</keyword>
<evidence type="ECO:0000256" key="1">
    <source>
        <dbReference type="ARBA" id="ARBA00022679"/>
    </source>
</evidence>
<dbReference type="SUPFAM" id="SSF55729">
    <property type="entry name" value="Acyl-CoA N-acyltransferases (Nat)"/>
    <property type="match status" value="1"/>
</dbReference>
<dbReference type="RefSeq" id="WP_126506412.1">
    <property type="nucleotide sequence ID" value="NZ_RXNV01000006.1"/>
</dbReference>
<dbReference type="Pfam" id="PF13508">
    <property type="entry name" value="Acetyltransf_7"/>
    <property type="match status" value="1"/>
</dbReference>
<dbReference type="GO" id="GO:0016747">
    <property type="term" value="F:acyltransferase activity, transferring groups other than amino-acyl groups"/>
    <property type="evidence" value="ECO:0007669"/>
    <property type="project" value="InterPro"/>
</dbReference>